<dbReference type="InterPro" id="IPR046797">
    <property type="entry name" value="PDDEXK_12"/>
</dbReference>
<proteinExistence type="predicted"/>
<dbReference type="EMBL" id="JAPDRK010000014">
    <property type="protein sequence ID" value="KAJ9606345.1"/>
    <property type="molecule type" value="Genomic_DNA"/>
</dbReference>
<evidence type="ECO:0000259" key="1">
    <source>
        <dbReference type="Pfam" id="PF20516"/>
    </source>
</evidence>
<comment type="caution">
    <text evidence="2">The sequence shown here is derived from an EMBL/GenBank/DDBJ whole genome shotgun (WGS) entry which is preliminary data.</text>
</comment>
<reference evidence="2" key="1">
    <citation type="submission" date="2022-10" db="EMBL/GenBank/DDBJ databases">
        <title>Culturing micro-colonial fungi from biological soil crusts in the Mojave desert and describing Neophaeococcomyces mojavensis, and introducing the new genera and species Taxawa tesnikishii.</title>
        <authorList>
            <person name="Kurbessoian T."/>
            <person name="Stajich J.E."/>
        </authorList>
    </citation>
    <scope>NUCLEOTIDE SEQUENCE</scope>
    <source>
        <strain evidence="2">TK_41</strain>
    </source>
</reference>
<sequence length="393" mass="45003">MSNDIEFLTWLNGGPYHAKHPLDEDHESGAFLMSLKAEIKPSSSNRSSSAESRSPSSCANSSRSLIQALRDARPQVCIGNLFRNEWPPEAIEVLFKFEDFARSPKLPKHFWDKISDKYIWKSWNYTESFYRTRDSTQQEIEEEDRLFADTHNLFLDAQNCAKYPENKIARLCNAQGLLETANLHGVDGQLKVTNLTAQSIERTLLPQLSGVYSDREIDIGWALNENDPDIREQMKKLKDLQGSLHIGFSPMNNEYTKEMVLGCGMVISGNDYDITLRAQLFVWLSSSIQNFRRFGAHPEGQPMPPFVGILAEGQRWHFYFACLDPDENVIYIAEGSGCYFQTLDLEQTLILVYALRYLGNYLMNTWWPWIYTLMEHNLPNSDLLIADADDAAT</sequence>
<feature type="domain" description="PD-(D/E)XK nuclease-like" evidence="1">
    <location>
        <begin position="132"/>
        <end position="367"/>
    </location>
</feature>
<dbReference type="Pfam" id="PF20516">
    <property type="entry name" value="PDDEXK_12"/>
    <property type="match status" value="1"/>
</dbReference>
<dbReference type="AlphaFoldDB" id="A0AA38X3Z0"/>
<name>A0AA38X3Z0_9EURO</name>
<evidence type="ECO:0000313" key="2">
    <source>
        <dbReference type="EMBL" id="KAJ9606345.1"/>
    </source>
</evidence>
<gene>
    <name evidence="2" type="ORF">H2200_009306</name>
</gene>
<keyword evidence="3" id="KW-1185">Reference proteome</keyword>
<organism evidence="2 3">
    <name type="scientific">Cladophialophora chaetospira</name>
    <dbReference type="NCBI Taxonomy" id="386627"/>
    <lineage>
        <taxon>Eukaryota</taxon>
        <taxon>Fungi</taxon>
        <taxon>Dikarya</taxon>
        <taxon>Ascomycota</taxon>
        <taxon>Pezizomycotina</taxon>
        <taxon>Eurotiomycetes</taxon>
        <taxon>Chaetothyriomycetidae</taxon>
        <taxon>Chaetothyriales</taxon>
        <taxon>Herpotrichiellaceae</taxon>
        <taxon>Cladophialophora</taxon>
    </lineage>
</organism>
<evidence type="ECO:0000313" key="3">
    <source>
        <dbReference type="Proteomes" id="UP001172673"/>
    </source>
</evidence>
<accession>A0AA38X3Z0</accession>
<protein>
    <recommendedName>
        <fullName evidence="1">PD-(D/E)XK nuclease-like domain-containing protein</fullName>
    </recommendedName>
</protein>
<dbReference type="Proteomes" id="UP001172673">
    <property type="component" value="Unassembled WGS sequence"/>
</dbReference>